<dbReference type="OrthoDB" id="8964415at2"/>
<proteinExistence type="predicted"/>
<sequence>MRDTELKAWLDCVDHLNPEQRQQLRRRLDAATSLDEVDGALQRLRDKHPQCPRCQSLRVVRNGHADGRQRYKCRACTRSFNALTCTPLARLRHRDRWLAQTDVLVSGLSARQAAQQLRVHRTTAFRWRHRFLTLPQAVKAGGLQGVAEADETYELRSFKGQRQLLAQQSRKARHRGGHAAKRGLSDEQVPVLVLRDRSGATTDFVLPCATKAAVKQVLPQALAADAVLCTDGSGTLAAAARELGIEHQALNLSKGERRRGAWHIQNVNAYHSRFKTWMRRFNGVATSNLQNYLGWFRALDRNAQTGAKSASFLDLARGV</sequence>
<dbReference type="PANTHER" id="PTHR33293">
    <property type="entry name" value="INSERTION ELEMENT IS1 1 PROTEIN INSB-RELATED"/>
    <property type="match status" value="1"/>
</dbReference>
<feature type="domain" description="ISXO2-like transposase" evidence="1">
    <location>
        <begin position="139"/>
        <end position="301"/>
    </location>
</feature>
<evidence type="ECO:0000313" key="3">
    <source>
        <dbReference type="Proteomes" id="UP000295110"/>
    </source>
</evidence>
<evidence type="ECO:0000313" key="2">
    <source>
        <dbReference type="EMBL" id="TCV04294.1"/>
    </source>
</evidence>
<protein>
    <submittedName>
        <fullName evidence="2">Transposase-like protein</fullName>
    </submittedName>
</protein>
<dbReference type="Proteomes" id="UP000295110">
    <property type="component" value="Unassembled WGS sequence"/>
</dbReference>
<dbReference type="Pfam" id="PF13384">
    <property type="entry name" value="HTH_23"/>
    <property type="match status" value="1"/>
</dbReference>
<gene>
    <name evidence="2" type="ORF">EV671_100149</name>
</gene>
<dbReference type="Pfam" id="PF12762">
    <property type="entry name" value="DDE_Tnp_IS1595"/>
    <property type="match status" value="1"/>
</dbReference>
<dbReference type="SMART" id="SM01126">
    <property type="entry name" value="DDE_Tnp_IS1595"/>
    <property type="match status" value="1"/>
</dbReference>
<comment type="caution">
    <text evidence="2">The sequence shown here is derived from an EMBL/GenBank/DDBJ whole genome shotgun (WGS) entry which is preliminary data.</text>
</comment>
<dbReference type="AlphaFoldDB" id="A0A4R3VKD0"/>
<name>A0A4R3VKD0_ROSSA</name>
<dbReference type="PANTHER" id="PTHR33293:SF1">
    <property type="entry name" value="INSERTION ELEMENT IS1 1 PROTEIN INSB-RELATED"/>
    <property type="match status" value="1"/>
</dbReference>
<dbReference type="InterPro" id="IPR024445">
    <property type="entry name" value="Tnp_ISXO2-like"/>
</dbReference>
<accession>A0A4R3VKD0</accession>
<evidence type="ECO:0000259" key="1">
    <source>
        <dbReference type="SMART" id="SM01126"/>
    </source>
</evidence>
<reference evidence="2 3" key="1">
    <citation type="submission" date="2019-03" db="EMBL/GenBank/DDBJ databases">
        <title>Genomic Encyclopedia of Type Strains, Phase IV (KMG-IV): sequencing the most valuable type-strain genomes for metagenomic binning, comparative biology and taxonomic classification.</title>
        <authorList>
            <person name="Goeker M."/>
        </authorList>
    </citation>
    <scope>NUCLEOTIDE SEQUENCE [LARGE SCALE GENOMIC DNA]</scope>
    <source>
        <strain evidence="2 3">DSM 654</strain>
    </source>
</reference>
<keyword evidence="3" id="KW-1185">Reference proteome</keyword>
<dbReference type="EMBL" id="SMBU01000001">
    <property type="protein sequence ID" value="TCV04294.1"/>
    <property type="molecule type" value="Genomic_DNA"/>
</dbReference>
<dbReference type="NCBIfam" id="NF033547">
    <property type="entry name" value="transpos_IS1595"/>
    <property type="match status" value="1"/>
</dbReference>
<organism evidence="2 3">
    <name type="scientific">Roseateles saccharophilus</name>
    <name type="common">Pseudomonas saccharophila</name>
    <dbReference type="NCBI Taxonomy" id="304"/>
    <lineage>
        <taxon>Bacteria</taxon>
        <taxon>Pseudomonadati</taxon>
        <taxon>Pseudomonadota</taxon>
        <taxon>Betaproteobacteria</taxon>
        <taxon>Burkholderiales</taxon>
        <taxon>Sphaerotilaceae</taxon>
        <taxon>Roseateles</taxon>
    </lineage>
</organism>
<dbReference type="InterPro" id="IPR051354">
    <property type="entry name" value="Transposase_27_IS1"/>
</dbReference>
<dbReference type="RefSeq" id="WP_132569020.1">
    <property type="nucleotide sequence ID" value="NZ_CBCSGL010000007.1"/>
</dbReference>